<dbReference type="PANTHER" id="PTHR10233:SF14">
    <property type="entry name" value="TRANSLATION INITIATION FACTOR EIF-2B SUBUNIT DELTA"/>
    <property type="match status" value="1"/>
</dbReference>
<comment type="subcellular location">
    <subcellularLocation>
        <location evidence="1">Cytoplasm</location>
        <location evidence="1">Cytosol</location>
    </subcellularLocation>
</comment>
<keyword evidence="3" id="KW-0963">Cytoplasm</keyword>
<dbReference type="AlphaFoldDB" id="D8LWM4"/>
<dbReference type="SUPFAM" id="SSF100950">
    <property type="entry name" value="NagB/RpiA/CoA transferase-like"/>
    <property type="match status" value="1"/>
</dbReference>
<evidence type="ECO:0000256" key="3">
    <source>
        <dbReference type="ARBA" id="ARBA00022490"/>
    </source>
</evidence>
<dbReference type="RefSeq" id="XP_012894261.1">
    <property type="nucleotide sequence ID" value="XM_013038807.1"/>
</dbReference>
<evidence type="ECO:0000256" key="8">
    <source>
        <dbReference type="ARBA" id="ARBA00046432"/>
    </source>
</evidence>
<evidence type="ECO:0000313" key="11">
    <source>
        <dbReference type="Proteomes" id="UP000008312"/>
    </source>
</evidence>
<organism evidence="10">
    <name type="scientific">Blastocystis hominis</name>
    <dbReference type="NCBI Taxonomy" id="12968"/>
    <lineage>
        <taxon>Eukaryota</taxon>
        <taxon>Sar</taxon>
        <taxon>Stramenopiles</taxon>
        <taxon>Bigyra</taxon>
        <taxon>Opalozoa</taxon>
        <taxon>Opalinata</taxon>
        <taxon>Blastocystidae</taxon>
        <taxon>Blastocystis</taxon>
    </lineage>
</organism>
<dbReference type="GeneID" id="24922210"/>
<dbReference type="Proteomes" id="UP000008312">
    <property type="component" value="Unassembled WGS sequence"/>
</dbReference>
<comment type="subunit">
    <text evidence="8">Component of the translation initiation factor 2B (eIF2B) complex which is a heterodecamer of two sets of five different subunits: alpha, beta, gamma, delta and epsilon. Subunits alpha, beta and delta comprise a regulatory subcomplex and subunits epsilon and gamma comprise a catalytic subcomplex. Within the complex, the hexameric regulatory complex resides at the center, with the two heterodimeric catalytic subcomplexes bound on opposite sides.</text>
</comment>
<comment type="similarity">
    <text evidence="2 9">Belongs to the eIF-2B alpha/beta/delta subunits family.</text>
</comment>
<keyword evidence="5" id="KW-0648">Protein biosynthesis</keyword>
<dbReference type="EMBL" id="FN668638">
    <property type="protein sequence ID" value="CBK20213.2"/>
    <property type="molecule type" value="Genomic_DNA"/>
</dbReference>
<keyword evidence="11" id="KW-1185">Reference proteome</keyword>
<accession>D8LWM4</accession>
<evidence type="ECO:0000256" key="9">
    <source>
        <dbReference type="RuleBase" id="RU003814"/>
    </source>
</evidence>
<evidence type="ECO:0000256" key="4">
    <source>
        <dbReference type="ARBA" id="ARBA00022540"/>
    </source>
</evidence>
<evidence type="ECO:0000313" key="10">
    <source>
        <dbReference type="EMBL" id="CBK20213.2"/>
    </source>
</evidence>
<evidence type="ECO:0000256" key="7">
    <source>
        <dbReference type="ARBA" id="ARBA00044356"/>
    </source>
</evidence>
<dbReference type="OrthoDB" id="10254737at2759"/>
<sequence>MSNREITGASRRADALLAAFQRFIDDFPTALPASAASSGSPAGLRTEAEARSYPMLLSKSLSQQYASICAVRAPSVPMKRVYEEIHEMINAIDLGIDPVRAKEQIQRKVNDLKNGLRRNKEGVVKHLMDMIDQDDVIVTFGESSRITEALVNVAAMWKGRKAPFRVIVIGSRPKKSNENMLRRLVRESVPCTLAPLNALPYVMESATKAFISATAMLINGSAIADIGTAVVASACKTYNIPLIVVADTMKFSRDVELDSISKNEINDPNSFRPASLAAISSHSSMYSDEKWILEGFEKIENLQLINLSYDLVPANLISAIVMQTSVIPATSVPSILRERDIVKLQ</sequence>
<evidence type="ECO:0000256" key="1">
    <source>
        <dbReference type="ARBA" id="ARBA00004514"/>
    </source>
</evidence>
<name>D8LWM4_BLAHO</name>
<evidence type="ECO:0000256" key="2">
    <source>
        <dbReference type="ARBA" id="ARBA00007251"/>
    </source>
</evidence>
<dbReference type="PANTHER" id="PTHR10233">
    <property type="entry name" value="TRANSLATION INITIATION FACTOR EIF-2B"/>
    <property type="match status" value="1"/>
</dbReference>
<dbReference type="GO" id="GO:0003743">
    <property type="term" value="F:translation initiation factor activity"/>
    <property type="evidence" value="ECO:0007669"/>
    <property type="project" value="UniProtKB-KW"/>
</dbReference>
<evidence type="ECO:0000256" key="6">
    <source>
        <dbReference type="ARBA" id="ARBA00044147"/>
    </source>
</evidence>
<dbReference type="InterPro" id="IPR000649">
    <property type="entry name" value="IF-2B-related"/>
</dbReference>
<reference evidence="10" key="1">
    <citation type="submission" date="2010-02" db="EMBL/GenBank/DDBJ databases">
        <title>Sequencing and annotation of the Blastocystis hominis genome.</title>
        <authorList>
            <person name="Wincker P."/>
        </authorList>
    </citation>
    <scope>NUCLEOTIDE SEQUENCE</scope>
    <source>
        <strain evidence="10">Singapore isolate B</strain>
    </source>
</reference>
<dbReference type="InterPro" id="IPR037171">
    <property type="entry name" value="NagB/RpiA_transferase-like"/>
</dbReference>
<dbReference type="Gene3D" id="3.40.50.10470">
    <property type="entry name" value="Translation initiation factor eif-2b, domain 2"/>
    <property type="match status" value="1"/>
</dbReference>
<gene>
    <name evidence="10" type="ORF">GSBLH_T00006085001</name>
</gene>
<dbReference type="InterPro" id="IPR042529">
    <property type="entry name" value="IF_2B-like_C"/>
</dbReference>
<proteinExistence type="inferred from homology"/>
<evidence type="ECO:0000256" key="5">
    <source>
        <dbReference type="ARBA" id="ARBA00022917"/>
    </source>
</evidence>
<protein>
    <recommendedName>
        <fullName evidence="6">Translation initiation factor eIF2B subunit delta</fullName>
    </recommendedName>
    <alternativeName>
        <fullName evidence="7">eIF2B GDP-GTP exchange factor subunit delta</fullName>
    </alternativeName>
</protein>
<keyword evidence="4" id="KW-0396">Initiation factor</keyword>
<dbReference type="InParanoid" id="D8LWM4"/>
<dbReference type="GO" id="GO:0005829">
    <property type="term" value="C:cytosol"/>
    <property type="evidence" value="ECO:0007669"/>
    <property type="project" value="UniProtKB-SubCell"/>
</dbReference>
<dbReference type="Pfam" id="PF01008">
    <property type="entry name" value="IF-2B"/>
    <property type="match status" value="1"/>
</dbReference>